<feature type="transmembrane region" description="Helical" evidence="7">
    <location>
        <begin position="353"/>
        <end position="374"/>
    </location>
</feature>
<reference evidence="9" key="2">
    <citation type="submission" date="2021-01" db="EMBL/GenBank/DDBJ databases">
        <authorList>
            <person name="Schikora-Tamarit M.A."/>
        </authorList>
    </citation>
    <scope>NUCLEOTIDE SEQUENCE</scope>
    <source>
        <strain evidence="9">CBS6341</strain>
    </source>
</reference>
<organism evidence="9 10">
    <name type="scientific">Wickerhamomyces mucosus</name>
    <dbReference type="NCBI Taxonomy" id="1378264"/>
    <lineage>
        <taxon>Eukaryota</taxon>
        <taxon>Fungi</taxon>
        <taxon>Dikarya</taxon>
        <taxon>Ascomycota</taxon>
        <taxon>Saccharomycotina</taxon>
        <taxon>Saccharomycetes</taxon>
        <taxon>Phaffomycetales</taxon>
        <taxon>Wickerhamomycetaceae</taxon>
        <taxon>Wickerhamomyces</taxon>
    </lineage>
</organism>
<keyword evidence="2" id="KW-0813">Transport</keyword>
<dbReference type="FunFam" id="1.20.1250.20:FF:000065">
    <property type="entry name" value="Putative MFS pantothenate transporter"/>
    <property type="match status" value="1"/>
</dbReference>
<dbReference type="InterPro" id="IPR036259">
    <property type="entry name" value="MFS_trans_sf"/>
</dbReference>
<dbReference type="AlphaFoldDB" id="A0A9P8P334"/>
<comment type="similarity">
    <text evidence="6">Belongs to the major facilitator superfamily. Allantoate permease family.</text>
</comment>
<feature type="transmembrane region" description="Helical" evidence="7">
    <location>
        <begin position="212"/>
        <end position="233"/>
    </location>
</feature>
<evidence type="ECO:0000313" key="10">
    <source>
        <dbReference type="Proteomes" id="UP000769528"/>
    </source>
</evidence>
<dbReference type="Proteomes" id="UP000769528">
    <property type="component" value="Unassembled WGS sequence"/>
</dbReference>
<comment type="subcellular location">
    <subcellularLocation>
        <location evidence="1">Membrane</location>
        <topology evidence="1">Multi-pass membrane protein</topology>
    </subcellularLocation>
</comment>
<sequence length="522" mass="58566">MSKEDKHHDADIDIEELDNFSSLSAHGTDEPVNSIPTSIPLSQSIKLFFTRKSPPKEPRPKFFLWFPPGQSKAEKKLVFKVDAFVMTYVCLSYFCRYLDQANLANAYISGMKEDLKITGEEYIWLSQLFSAAYCAAGLFATVLFTKIKFSTLFPFLEITWGIFTLFIFKAKGFKTIAALRFIQGLCEGTAWPAIHFILGSWYTPAELGKRTAIFTASGIAGTLLSGLISSGLVRAMEGKTGLKGWQWLFIVDGIITIPIAILGFFIPPTPDQLQPNFLLNEDEIKLAVDRTKINGKKRVNKLDLSVLKRVATSYNWYLFVASWVFWGWAQGVGNQFGVVLKALKYNTYSANNIPTAQSGVGIAAGLIAGFLVDLWGSRIEVALFLQALYVTGTIIVKVFDVSRHALLYGFIIQGLSYATSPIIVGWCNELTKDDTQLRAITIGSLNFFSGLVGIPYNIKLFNADYAPRYSRGATACLVFAILMFLQFILIWFFDRYQKRKRQYLVELESHNAGHLDHEAKFE</sequence>
<accession>A0A9P8P334</accession>
<dbReference type="GO" id="GO:0005886">
    <property type="term" value="C:plasma membrane"/>
    <property type="evidence" value="ECO:0007669"/>
    <property type="project" value="TreeGrafter"/>
</dbReference>
<keyword evidence="10" id="KW-1185">Reference proteome</keyword>
<evidence type="ECO:0000256" key="1">
    <source>
        <dbReference type="ARBA" id="ARBA00004141"/>
    </source>
</evidence>
<dbReference type="SUPFAM" id="SSF103473">
    <property type="entry name" value="MFS general substrate transporter"/>
    <property type="match status" value="1"/>
</dbReference>
<reference evidence="9" key="1">
    <citation type="journal article" date="2021" name="Open Biol.">
        <title>Shared evolutionary footprints suggest mitochondrial oxidative damage underlies multiple complex I losses in fungi.</title>
        <authorList>
            <person name="Schikora-Tamarit M.A."/>
            <person name="Marcet-Houben M."/>
            <person name="Nosek J."/>
            <person name="Gabaldon T."/>
        </authorList>
    </citation>
    <scope>NUCLEOTIDE SEQUENCE</scope>
    <source>
        <strain evidence="9">CBS6341</strain>
    </source>
</reference>
<dbReference type="InterPro" id="IPR011701">
    <property type="entry name" value="MFS"/>
</dbReference>
<keyword evidence="5 7" id="KW-0472">Membrane</keyword>
<evidence type="ECO:0000256" key="7">
    <source>
        <dbReference type="SAM" id="Phobius"/>
    </source>
</evidence>
<evidence type="ECO:0000256" key="3">
    <source>
        <dbReference type="ARBA" id="ARBA00022692"/>
    </source>
</evidence>
<feature type="transmembrane region" description="Helical" evidence="7">
    <location>
        <begin position="470"/>
        <end position="493"/>
    </location>
</feature>
<feature type="transmembrane region" description="Helical" evidence="7">
    <location>
        <begin position="439"/>
        <end position="458"/>
    </location>
</feature>
<dbReference type="Gene3D" id="1.20.1250.20">
    <property type="entry name" value="MFS general substrate transporter like domains"/>
    <property type="match status" value="2"/>
</dbReference>
<comment type="caution">
    <text evidence="9">The sequence shown here is derived from an EMBL/GenBank/DDBJ whole genome shotgun (WGS) entry which is preliminary data.</text>
</comment>
<dbReference type="OrthoDB" id="3639251at2759"/>
<proteinExistence type="inferred from homology"/>
<name>A0A9P8P334_9ASCO</name>
<evidence type="ECO:0000256" key="2">
    <source>
        <dbReference type="ARBA" id="ARBA00022448"/>
    </source>
</evidence>
<evidence type="ECO:0000313" key="9">
    <source>
        <dbReference type="EMBL" id="KAH3664342.1"/>
    </source>
</evidence>
<gene>
    <name evidence="9" type="ORF">WICMUC_005727</name>
</gene>
<dbReference type="Pfam" id="PF07690">
    <property type="entry name" value="MFS_1"/>
    <property type="match status" value="1"/>
</dbReference>
<dbReference type="GO" id="GO:0098717">
    <property type="term" value="P:pantothenate import across plasma membrane"/>
    <property type="evidence" value="ECO:0007669"/>
    <property type="project" value="TreeGrafter"/>
</dbReference>
<dbReference type="PROSITE" id="PS50850">
    <property type="entry name" value="MFS"/>
    <property type="match status" value="1"/>
</dbReference>
<feature type="transmembrane region" description="Helical" evidence="7">
    <location>
        <begin position="405"/>
        <end position="427"/>
    </location>
</feature>
<dbReference type="PANTHER" id="PTHR43791">
    <property type="entry name" value="PERMEASE-RELATED"/>
    <property type="match status" value="1"/>
</dbReference>
<dbReference type="InterPro" id="IPR020846">
    <property type="entry name" value="MFS_dom"/>
</dbReference>
<dbReference type="GO" id="GO:0015233">
    <property type="term" value="F:pantothenate transmembrane transporter activity"/>
    <property type="evidence" value="ECO:0007669"/>
    <property type="project" value="TreeGrafter"/>
</dbReference>
<feature type="domain" description="Major facilitator superfamily (MFS) profile" evidence="8">
    <location>
        <begin position="85"/>
        <end position="498"/>
    </location>
</feature>
<feature type="transmembrane region" description="Helical" evidence="7">
    <location>
        <begin position="245"/>
        <end position="266"/>
    </location>
</feature>
<evidence type="ECO:0000259" key="8">
    <source>
        <dbReference type="PROSITE" id="PS50850"/>
    </source>
</evidence>
<dbReference type="EMBL" id="JAEUBF010001473">
    <property type="protein sequence ID" value="KAH3664342.1"/>
    <property type="molecule type" value="Genomic_DNA"/>
</dbReference>
<feature type="transmembrane region" description="Helical" evidence="7">
    <location>
        <begin position="381"/>
        <end position="399"/>
    </location>
</feature>
<keyword evidence="3 7" id="KW-0812">Transmembrane</keyword>
<protein>
    <recommendedName>
        <fullName evidence="8">Major facilitator superfamily (MFS) profile domain-containing protein</fullName>
    </recommendedName>
</protein>
<evidence type="ECO:0000256" key="4">
    <source>
        <dbReference type="ARBA" id="ARBA00022989"/>
    </source>
</evidence>
<dbReference type="PANTHER" id="PTHR43791:SF4">
    <property type="entry name" value="PANTOTHENATE TRANSPORTER FEN2"/>
    <property type="match status" value="1"/>
</dbReference>
<evidence type="ECO:0000256" key="5">
    <source>
        <dbReference type="ARBA" id="ARBA00023136"/>
    </source>
</evidence>
<evidence type="ECO:0000256" key="6">
    <source>
        <dbReference type="ARBA" id="ARBA00037968"/>
    </source>
</evidence>
<feature type="transmembrane region" description="Helical" evidence="7">
    <location>
        <begin position="314"/>
        <end position="333"/>
    </location>
</feature>
<feature type="transmembrane region" description="Helical" evidence="7">
    <location>
        <begin position="122"/>
        <end position="143"/>
    </location>
</feature>
<feature type="transmembrane region" description="Helical" evidence="7">
    <location>
        <begin position="149"/>
        <end position="168"/>
    </location>
</feature>
<keyword evidence="4 7" id="KW-1133">Transmembrane helix</keyword>